<organism evidence="1 2">
    <name type="scientific">Helicobacter marmotae</name>
    <dbReference type="NCBI Taxonomy" id="152490"/>
    <lineage>
        <taxon>Bacteria</taxon>
        <taxon>Pseudomonadati</taxon>
        <taxon>Campylobacterota</taxon>
        <taxon>Epsilonproteobacteria</taxon>
        <taxon>Campylobacterales</taxon>
        <taxon>Helicobacteraceae</taxon>
        <taxon>Helicobacter</taxon>
    </lineage>
</organism>
<comment type="caution">
    <text evidence="1">The sequence shown here is derived from an EMBL/GenBank/DDBJ whole genome shotgun (WGS) entry which is preliminary data.</text>
</comment>
<dbReference type="EMBL" id="NXLR01000030">
    <property type="protein sequence ID" value="RDU58869.1"/>
    <property type="molecule type" value="Genomic_DNA"/>
</dbReference>
<accession>A0A3D8I156</accession>
<dbReference type="Proteomes" id="UP000256599">
    <property type="component" value="Unassembled WGS sequence"/>
</dbReference>
<protein>
    <submittedName>
        <fullName evidence="1">Uncharacterized protein</fullName>
    </submittedName>
</protein>
<name>A0A3D8I156_9HELI</name>
<evidence type="ECO:0000313" key="2">
    <source>
        <dbReference type="Proteomes" id="UP000256599"/>
    </source>
</evidence>
<gene>
    <name evidence="1" type="ORF">CQA63_08975</name>
</gene>
<reference evidence="1 2" key="1">
    <citation type="submission" date="2018-04" db="EMBL/GenBank/DDBJ databases">
        <title>Novel Campyloabacter and Helicobacter Species and Strains.</title>
        <authorList>
            <person name="Mannion A.J."/>
            <person name="Shen Z."/>
            <person name="Fox J.G."/>
        </authorList>
    </citation>
    <scope>NUCLEOTIDE SEQUENCE [LARGE SCALE GENOMIC DNA]</scope>
    <source>
        <strain evidence="1 2">MIT 98-6070</strain>
    </source>
</reference>
<sequence>MHIKAKIHYAISTYISCISYIYPHIHSCKHTFTLAFILDILDNVWIMSALSKHIEDTSINALHYINKSGGE</sequence>
<dbReference type="AlphaFoldDB" id="A0A3D8I156"/>
<proteinExistence type="predicted"/>
<keyword evidence="2" id="KW-1185">Reference proteome</keyword>
<evidence type="ECO:0000313" key="1">
    <source>
        <dbReference type="EMBL" id="RDU58869.1"/>
    </source>
</evidence>